<dbReference type="PATRIC" id="fig|1048808.3.peg.1404"/>
<dbReference type="AlphaFoldDB" id="G2DCT4"/>
<dbReference type="InterPro" id="IPR003593">
    <property type="entry name" value="AAA+_ATPase"/>
</dbReference>
<proteinExistence type="predicted"/>
<evidence type="ECO:0000256" key="3">
    <source>
        <dbReference type="ARBA" id="ARBA00022840"/>
    </source>
</evidence>
<organism evidence="5 6">
    <name type="scientific">endosymbiont of Riftia pachyptila</name>
    <name type="common">vent Ph05</name>
    <dbReference type="NCBI Taxonomy" id="1048808"/>
    <lineage>
        <taxon>Bacteria</taxon>
        <taxon>Pseudomonadati</taxon>
        <taxon>Pseudomonadota</taxon>
        <taxon>Gammaproteobacteria</taxon>
        <taxon>sulfur-oxidizing symbionts</taxon>
    </lineage>
</organism>
<comment type="caution">
    <text evidence="5">The sequence shown here is derived from an EMBL/GenBank/DDBJ whole genome shotgun (WGS) entry which is preliminary data.</text>
</comment>
<accession>G2DCT4</accession>
<protein>
    <submittedName>
        <fullName evidence="5">Putative ribonucleotide transport ATP-binding protein mkl</fullName>
    </submittedName>
</protein>
<evidence type="ECO:0000313" key="5">
    <source>
        <dbReference type="EMBL" id="EGV51591.1"/>
    </source>
</evidence>
<evidence type="ECO:0000256" key="2">
    <source>
        <dbReference type="ARBA" id="ARBA00022741"/>
    </source>
</evidence>
<dbReference type="PANTHER" id="PTHR43023">
    <property type="entry name" value="PROTEIN TRIGALACTOSYLDIACYLGLYCEROL 3, CHLOROPLASTIC"/>
    <property type="match status" value="1"/>
</dbReference>
<sequence length="273" mass="29505">MGGLSMTMQADSDGRVVEVEGLEVHYGNHKVLDGIDLQVNAGEIMVIMGGSGSGKSTLLRTLLGLKEASAGSVKLLGKPFDARHPENLRQVRRRIGVAFQGGALLSSLTVGENIRLPLRHHARLDESTMAVMTRMKLEMVNLPGTENLMPAQLSGGMVKRAALARALIMDPALMFFDEPSAGLDPVTSAELDELILRLRDTTGTTIVVVTHELESTFSIADRITMLGGGKVLMSGSVDEVRNSSDPQIQNLLNRRPNLEQPDPDAYLRRLTGN</sequence>
<dbReference type="SMART" id="SM00382">
    <property type="entry name" value="AAA"/>
    <property type="match status" value="1"/>
</dbReference>
<evidence type="ECO:0000259" key="4">
    <source>
        <dbReference type="PROSITE" id="PS50893"/>
    </source>
</evidence>
<dbReference type="InterPro" id="IPR027417">
    <property type="entry name" value="P-loop_NTPase"/>
</dbReference>
<keyword evidence="2" id="KW-0547">Nucleotide-binding</keyword>
<keyword evidence="6" id="KW-1185">Reference proteome</keyword>
<keyword evidence="1" id="KW-0813">Transport</keyword>
<dbReference type="SUPFAM" id="SSF52540">
    <property type="entry name" value="P-loop containing nucleoside triphosphate hydrolases"/>
    <property type="match status" value="1"/>
</dbReference>
<reference evidence="5" key="1">
    <citation type="journal article" date="2011" name="ISME J.">
        <title>The endosymbionts of the deep-sea tubeworms Riftia pachyptila and Tevnia jerichonana share an identical physiology as revealed by proteogenomic analyses.</title>
        <authorList>
            <person name="Gardebrecht A."/>
            <person name="Markert S."/>
            <person name="Felbeck H."/>
            <person name="Thuermer A."/>
            <person name="Albrecht D."/>
            <person name="Wollherr A."/>
            <person name="Kabisch J."/>
            <person name="Lehmann R."/>
            <person name="Daniel R."/>
            <person name="Liesegang H."/>
            <person name="Hecker M."/>
            <person name="Sievert S.M."/>
            <person name="Schweder T."/>
        </authorList>
    </citation>
    <scope>NUCLEOTIDE SEQUENCE [LARGE SCALE GENOMIC DNA]</scope>
</reference>
<dbReference type="PROSITE" id="PS50893">
    <property type="entry name" value="ABC_TRANSPORTER_2"/>
    <property type="match status" value="1"/>
</dbReference>
<dbReference type="EMBL" id="AFOC01000032">
    <property type="protein sequence ID" value="EGV51591.1"/>
    <property type="molecule type" value="Genomic_DNA"/>
</dbReference>
<gene>
    <name evidence="5" type="primary">mkl1</name>
    <name evidence="5" type="ORF">Rifp1Sym_be00280</name>
</gene>
<dbReference type="GO" id="GO:0016887">
    <property type="term" value="F:ATP hydrolysis activity"/>
    <property type="evidence" value="ECO:0007669"/>
    <property type="project" value="InterPro"/>
</dbReference>
<keyword evidence="3 5" id="KW-0067">ATP-binding</keyword>
<dbReference type="InterPro" id="IPR003439">
    <property type="entry name" value="ABC_transporter-like_ATP-bd"/>
</dbReference>
<dbReference type="PANTHER" id="PTHR43023:SF3">
    <property type="entry name" value="PROTEIN TRIGALACTOSYLDIACYLGLYCEROL 3, CHLOROPLASTIC"/>
    <property type="match status" value="1"/>
</dbReference>
<feature type="domain" description="ABC transporter" evidence="4">
    <location>
        <begin position="17"/>
        <end position="253"/>
    </location>
</feature>
<evidence type="ECO:0000256" key="1">
    <source>
        <dbReference type="ARBA" id="ARBA00022448"/>
    </source>
</evidence>
<dbReference type="GO" id="GO:0005524">
    <property type="term" value="F:ATP binding"/>
    <property type="evidence" value="ECO:0007669"/>
    <property type="project" value="UniProtKB-KW"/>
</dbReference>
<evidence type="ECO:0000313" key="6">
    <source>
        <dbReference type="Proteomes" id="UP000004491"/>
    </source>
</evidence>
<name>G2DCT4_9GAMM</name>
<dbReference type="Proteomes" id="UP000004491">
    <property type="component" value="Unassembled WGS sequence"/>
</dbReference>
<dbReference type="Gene3D" id="3.40.50.300">
    <property type="entry name" value="P-loop containing nucleotide triphosphate hydrolases"/>
    <property type="match status" value="1"/>
</dbReference>
<dbReference type="Pfam" id="PF00005">
    <property type="entry name" value="ABC_tran"/>
    <property type="match status" value="1"/>
</dbReference>